<feature type="region of interest" description="Disordered" evidence="10">
    <location>
        <begin position="1"/>
        <end position="34"/>
    </location>
</feature>
<keyword evidence="4" id="KW-0808">Transferase</keyword>
<comment type="similarity">
    <text evidence="6">Belongs to the class-I pyridoxal-phosphate-dependent aminotransferase family. Alanine aminotransferase subfamily.</text>
</comment>
<dbReference type="EMBL" id="JAEPQZ010000010">
    <property type="protein sequence ID" value="KAG2176430.1"/>
    <property type="molecule type" value="Genomic_DNA"/>
</dbReference>
<sequence length="518" mass="57843">MAPPNTSLLRPNTPNTPIPSTADDTKHTVQSHSNTRQKVIRLDNMNAHIRNVEYAVRGELAIKAETLKKQLNSENSLPFETIVNCNIGNPQQLEQKPITFFRQVASLCDNPDLLLPEARHIVSQLYPQDAIERAELLLQHIGSVGAYSHSQGIPHIRENVAKFISERDGYPTDPENIYLTQGASAGVQSILSVLTANESTGILIPTPQYPLYSATLSLLNATPVPYLLDESQGWALNVQDLGTSVNQARAKGVDVRALCIINPGNPTGQCLSEENMREIIEFCYTNRIVLLADEVYQTNIYDPEARPFHSFKKVLMSMDNQFHDLELISFHSISKGMIGECGRRGGYFECHGIDDEVMAQLYKIASVSLCPNVHGQILVDLMCQPPKQGEPSYEKYSQEISSTYSSLRRRSKKLEDCFNSMEGVTCNPAYGAMYLFPQIRLPAKAIAEAKSQGKAPDNFYCLQMLDATGVCVVPGSGFGQKEGTWHFRSTFLPPEHLFDSFCEKLTKFHSDFLNKYRD</sequence>
<comment type="cofactor">
    <cofactor evidence="1">
        <name>pyridoxal 5'-phosphate</name>
        <dbReference type="ChEBI" id="CHEBI:597326"/>
    </cofactor>
</comment>
<evidence type="ECO:0000256" key="8">
    <source>
        <dbReference type="ARBA" id="ARBA00078532"/>
    </source>
</evidence>
<dbReference type="Gene3D" id="3.40.640.10">
    <property type="entry name" value="Type I PLP-dependent aspartate aminotransferase-like (Major domain)"/>
    <property type="match status" value="1"/>
</dbReference>
<name>A0A8H7PMI9_MORIS</name>
<evidence type="ECO:0000259" key="11">
    <source>
        <dbReference type="Pfam" id="PF00155"/>
    </source>
</evidence>
<evidence type="ECO:0000313" key="12">
    <source>
        <dbReference type="EMBL" id="KAG2176430.1"/>
    </source>
</evidence>
<dbReference type="InterPro" id="IPR015421">
    <property type="entry name" value="PyrdxlP-dep_Trfase_major"/>
</dbReference>
<dbReference type="InterPro" id="IPR015424">
    <property type="entry name" value="PyrdxlP-dep_Trfase"/>
</dbReference>
<comment type="caution">
    <text evidence="12">The sequence shown here is derived from an EMBL/GenBank/DDBJ whole genome shotgun (WGS) entry which is preliminary data.</text>
</comment>
<dbReference type="FunFam" id="3.40.640.10:FF:000012">
    <property type="entry name" value="alanine aminotransferase 2"/>
    <property type="match status" value="1"/>
</dbReference>
<dbReference type="PANTHER" id="PTHR11751:SF29">
    <property type="entry name" value="ALANINE TRANSAMINASE"/>
    <property type="match status" value="1"/>
</dbReference>
<dbReference type="CDD" id="cd00609">
    <property type="entry name" value="AAT_like"/>
    <property type="match status" value="1"/>
</dbReference>
<dbReference type="Gene3D" id="3.90.1150.10">
    <property type="entry name" value="Aspartate Aminotransferase, domain 1"/>
    <property type="match status" value="1"/>
</dbReference>
<dbReference type="OrthoDB" id="1732682at2759"/>
<evidence type="ECO:0000256" key="4">
    <source>
        <dbReference type="ARBA" id="ARBA00022679"/>
    </source>
</evidence>
<evidence type="ECO:0000256" key="9">
    <source>
        <dbReference type="ARBA" id="ARBA00080525"/>
    </source>
</evidence>
<evidence type="ECO:0000256" key="6">
    <source>
        <dbReference type="ARBA" id="ARBA00025785"/>
    </source>
</evidence>
<evidence type="ECO:0000256" key="3">
    <source>
        <dbReference type="ARBA" id="ARBA00022576"/>
    </source>
</evidence>
<evidence type="ECO:0000313" key="13">
    <source>
        <dbReference type="Proteomes" id="UP000654370"/>
    </source>
</evidence>
<dbReference type="GO" id="GO:0008483">
    <property type="term" value="F:transaminase activity"/>
    <property type="evidence" value="ECO:0007669"/>
    <property type="project" value="UniProtKB-KW"/>
</dbReference>
<dbReference type="InterPro" id="IPR015422">
    <property type="entry name" value="PyrdxlP-dep_Trfase_small"/>
</dbReference>
<dbReference type="PANTHER" id="PTHR11751">
    <property type="entry name" value="ALANINE AMINOTRANSFERASE"/>
    <property type="match status" value="1"/>
</dbReference>
<feature type="domain" description="Aminotransferase class I/classII large" evidence="11">
    <location>
        <begin position="128"/>
        <end position="495"/>
    </location>
</feature>
<dbReference type="UniPathway" id="UPA00528">
    <property type="reaction ID" value="UER00586"/>
</dbReference>
<evidence type="ECO:0000256" key="7">
    <source>
        <dbReference type="ARBA" id="ARBA00077894"/>
    </source>
</evidence>
<dbReference type="AlphaFoldDB" id="A0A8H7PMI9"/>
<dbReference type="Pfam" id="PF00155">
    <property type="entry name" value="Aminotran_1_2"/>
    <property type="match status" value="1"/>
</dbReference>
<evidence type="ECO:0000256" key="10">
    <source>
        <dbReference type="SAM" id="MobiDB-lite"/>
    </source>
</evidence>
<evidence type="ECO:0000256" key="2">
    <source>
        <dbReference type="ARBA" id="ARBA00011738"/>
    </source>
</evidence>
<dbReference type="Gene3D" id="1.10.287.1970">
    <property type="match status" value="1"/>
</dbReference>
<dbReference type="FunFam" id="1.10.287.1970:FF:000001">
    <property type="entry name" value="Alanine aminotransferase 2"/>
    <property type="match status" value="1"/>
</dbReference>
<dbReference type="InterPro" id="IPR004839">
    <property type="entry name" value="Aminotransferase_I/II_large"/>
</dbReference>
<evidence type="ECO:0000256" key="5">
    <source>
        <dbReference type="ARBA" id="ARBA00022898"/>
    </source>
</evidence>
<comment type="subunit">
    <text evidence="2">Homodimer.</text>
</comment>
<dbReference type="SUPFAM" id="SSF53383">
    <property type="entry name" value="PLP-dependent transferases"/>
    <property type="match status" value="1"/>
</dbReference>
<evidence type="ECO:0000256" key="1">
    <source>
        <dbReference type="ARBA" id="ARBA00001933"/>
    </source>
</evidence>
<dbReference type="InterPro" id="IPR045088">
    <property type="entry name" value="ALAT1/2-like"/>
</dbReference>
<reference evidence="12" key="1">
    <citation type="submission" date="2020-12" db="EMBL/GenBank/DDBJ databases">
        <title>Metabolic potential, ecology and presence of endohyphal bacteria is reflected in genomic diversity of Mucoromycotina.</title>
        <authorList>
            <person name="Muszewska A."/>
            <person name="Okrasinska A."/>
            <person name="Steczkiewicz K."/>
            <person name="Drgas O."/>
            <person name="Orlowska M."/>
            <person name="Perlinska-Lenart U."/>
            <person name="Aleksandrzak-Piekarczyk T."/>
            <person name="Szatraj K."/>
            <person name="Zielenkiewicz U."/>
            <person name="Pilsyk S."/>
            <person name="Malc E."/>
            <person name="Mieczkowski P."/>
            <person name="Kruszewska J.S."/>
            <person name="Biernat P."/>
            <person name="Pawlowska J."/>
        </authorList>
    </citation>
    <scope>NUCLEOTIDE SEQUENCE</scope>
    <source>
        <strain evidence="12">WA0000067209</strain>
    </source>
</reference>
<gene>
    <name evidence="12" type="ORF">INT43_005670</name>
</gene>
<feature type="compositionally biased region" description="Polar residues" evidence="10">
    <location>
        <begin position="1"/>
        <end position="19"/>
    </location>
</feature>
<accession>A0A8H7PMI9</accession>
<proteinExistence type="inferred from homology"/>
<keyword evidence="13" id="KW-1185">Reference proteome</keyword>
<protein>
    <recommendedName>
        <fullName evidence="7">Glutamate pyruvate transaminase</fullName>
    </recommendedName>
    <alternativeName>
        <fullName evidence="8">Glutamic--alanine transaminase</fullName>
    </alternativeName>
    <alternativeName>
        <fullName evidence="9">Glutamic--pyruvic transaminase</fullName>
    </alternativeName>
</protein>
<keyword evidence="5" id="KW-0663">Pyridoxal phosphate</keyword>
<dbReference type="Proteomes" id="UP000654370">
    <property type="component" value="Unassembled WGS sequence"/>
</dbReference>
<organism evidence="12 13">
    <name type="scientific">Mortierella isabellina</name>
    <name type="common">Filamentous fungus</name>
    <name type="synonym">Umbelopsis isabellina</name>
    <dbReference type="NCBI Taxonomy" id="91625"/>
    <lineage>
        <taxon>Eukaryota</taxon>
        <taxon>Fungi</taxon>
        <taxon>Fungi incertae sedis</taxon>
        <taxon>Mucoromycota</taxon>
        <taxon>Mucoromycotina</taxon>
        <taxon>Umbelopsidomycetes</taxon>
        <taxon>Umbelopsidales</taxon>
        <taxon>Umbelopsidaceae</taxon>
        <taxon>Umbelopsis</taxon>
    </lineage>
</organism>
<dbReference type="GO" id="GO:0042853">
    <property type="term" value="P:L-alanine catabolic process"/>
    <property type="evidence" value="ECO:0007669"/>
    <property type="project" value="UniProtKB-UniPathway"/>
</dbReference>
<dbReference type="GO" id="GO:0030170">
    <property type="term" value="F:pyridoxal phosphate binding"/>
    <property type="evidence" value="ECO:0007669"/>
    <property type="project" value="InterPro"/>
</dbReference>
<keyword evidence="3" id="KW-0032">Aminotransferase</keyword>
<dbReference type="FunFam" id="3.90.1150.10:FF:000010">
    <property type="entry name" value="Alanine aminotransferase 2"/>
    <property type="match status" value="1"/>
</dbReference>